<evidence type="ECO:0000259" key="16">
    <source>
        <dbReference type="PROSITE" id="PS50026"/>
    </source>
</evidence>
<dbReference type="PANTHER" id="PTHR46513">
    <property type="entry name" value="VITELLOGENIN RECEPTOR-LIKE PROTEIN-RELATED-RELATED"/>
    <property type="match status" value="1"/>
</dbReference>
<comment type="subcellular location">
    <subcellularLocation>
        <location evidence="1">Cell membrane</location>
        <topology evidence="1">Single-pass type I membrane protein</topology>
    </subcellularLocation>
</comment>
<dbReference type="GO" id="GO:0017147">
    <property type="term" value="F:Wnt-protein binding"/>
    <property type="evidence" value="ECO:0007669"/>
    <property type="project" value="TreeGrafter"/>
</dbReference>
<sequence length="344" mass="39065">MLLFVDKQNDNASIFSFNLSTKKYKPLVARKSYENIQGVAFDPITGRLFWTDSYERSIYWTSLTPRSQKDIYGSVLIKFQHEIPRDIAVDSCRGYIYWTNTNITKPTIECARFDGTERKVIIDKDIHMPVSIAVDQRTERLYWADDKEGIHYSIESSDLIGEDRKKILAGTYHQPNALAVSKDSIYWVDWGYKSVWKLDKEAPPYTDPEEIISFATEAPFGIVANYEIEDQTAGILECKRLSEYAQNKSQINESFTIPTDVGLFCLHGVKNGIECTCSAGFVGDRCEISLCQNYCVAGECSITNGQPSCSDEDIPQCMCPNEFEGERCETRQQVIENTATSHVC</sequence>
<feature type="disulfide bond" evidence="14">
    <location>
        <begin position="277"/>
        <end position="286"/>
    </location>
</feature>
<evidence type="ECO:0000256" key="12">
    <source>
        <dbReference type="ARBA" id="ARBA00038070"/>
    </source>
</evidence>
<dbReference type="Pfam" id="PF00058">
    <property type="entry name" value="Ldl_recept_b"/>
    <property type="match status" value="2"/>
</dbReference>
<dbReference type="SMART" id="SM00135">
    <property type="entry name" value="LY"/>
    <property type="match status" value="4"/>
</dbReference>
<keyword evidence="11" id="KW-0325">Glycoprotein</keyword>
<keyword evidence="9" id="KW-0472">Membrane</keyword>
<protein>
    <recommendedName>
        <fullName evidence="13">Protein cueball</fullName>
    </recommendedName>
</protein>
<feature type="domain" description="EGF-like" evidence="16">
    <location>
        <begin position="250"/>
        <end position="287"/>
    </location>
</feature>
<dbReference type="PROSITE" id="PS01186">
    <property type="entry name" value="EGF_2"/>
    <property type="match status" value="1"/>
</dbReference>
<dbReference type="SUPFAM" id="SSF63825">
    <property type="entry name" value="YWTD domain"/>
    <property type="match status" value="1"/>
</dbReference>
<keyword evidence="4" id="KW-0732">Signal</keyword>
<dbReference type="GO" id="GO:0060070">
    <property type="term" value="P:canonical Wnt signaling pathway"/>
    <property type="evidence" value="ECO:0007669"/>
    <property type="project" value="TreeGrafter"/>
</dbReference>
<keyword evidence="7" id="KW-0744">Spermatogenesis</keyword>
<dbReference type="InterPro" id="IPR050778">
    <property type="entry name" value="Cueball_EGF_LRP_Nidogen"/>
</dbReference>
<evidence type="ECO:0000256" key="13">
    <source>
        <dbReference type="ARBA" id="ARBA00040020"/>
    </source>
</evidence>
<dbReference type="InterPro" id="IPR000742">
    <property type="entry name" value="EGF"/>
</dbReference>
<keyword evidence="5" id="KW-0677">Repeat</keyword>
<evidence type="ECO:0000256" key="7">
    <source>
        <dbReference type="ARBA" id="ARBA00022871"/>
    </source>
</evidence>
<dbReference type="Gene3D" id="2.120.10.30">
    <property type="entry name" value="TolB, C-terminal domain"/>
    <property type="match status" value="1"/>
</dbReference>
<dbReference type="PROSITE" id="PS51120">
    <property type="entry name" value="LDLRB"/>
    <property type="match status" value="2"/>
</dbReference>
<dbReference type="InterPro" id="IPR011042">
    <property type="entry name" value="6-blade_b-propeller_TolB-like"/>
</dbReference>
<dbReference type="Proteomes" id="UP000324832">
    <property type="component" value="Unassembled WGS sequence"/>
</dbReference>
<evidence type="ECO:0000256" key="6">
    <source>
        <dbReference type="ARBA" id="ARBA00022782"/>
    </source>
</evidence>
<evidence type="ECO:0000256" key="10">
    <source>
        <dbReference type="ARBA" id="ARBA00023157"/>
    </source>
</evidence>
<dbReference type="GO" id="GO:0048477">
    <property type="term" value="P:oogenesis"/>
    <property type="evidence" value="ECO:0007669"/>
    <property type="project" value="UniProtKB-KW"/>
</dbReference>
<keyword evidence="8" id="KW-0896">Oogenesis</keyword>
<organism evidence="17 18">
    <name type="scientific">Leptidea sinapis</name>
    <dbReference type="NCBI Taxonomy" id="189913"/>
    <lineage>
        <taxon>Eukaryota</taxon>
        <taxon>Metazoa</taxon>
        <taxon>Ecdysozoa</taxon>
        <taxon>Arthropoda</taxon>
        <taxon>Hexapoda</taxon>
        <taxon>Insecta</taxon>
        <taxon>Pterygota</taxon>
        <taxon>Neoptera</taxon>
        <taxon>Endopterygota</taxon>
        <taxon>Lepidoptera</taxon>
        <taxon>Glossata</taxon>
        <taxon>Ditrysia</taxon>
        <taxon>Papilionoidea</taxon>
        <taxon>Pieridae</taxon>
        <taxon>Dismorphiinae</taxon>
        <taxon>Leptidea</taxon>
    </lineage>
</organism>
<dbReference type="PROSITE" id="PS00022">
    <property type="entry name" value="EGF_1"/>
    <property type="match status" value="1"/>
</dbReference>
<evidence type="ECO:0000256" key="3">
    <source>
        <dbReference type="ARBA" id="ARBA00022536"/>
    </source>
</evidence>
<keyword evidence="2" id="KW-1003">Cell membrane</keyword>
<name>A0A5E4PTX4_9NEOP</name>
<dbReference type="InterPro" id="IPR000033">
    <property type="entry name" value="LDLR_classB_rpt"/>
</dbReference>
<keyword evidence="18" id="KW-1185">Reference proteome</keyword>
<evidence type="ECO:0000313" key="17">
    <source>
        <dbReference type="EMBL" id="VVC88550.1"/>
    </source>
</evidence>
<evidence type="ECO:0000256" key="5">
    <source>
        <dbReference type="ARBA" id="ARBA00022737"/>
    </source>
</evidence>
<keyword evidence="6" id="KW-0221">Differentiation</keyword>
<evidence type="ECO:0000256" key="14">
    <source>
        <dbReference type="PROSITE-ProRule" id="PRU00076"/>
    </source>
</evidence>
<dbReference type="Gene3D" id="2.10.25.10">
    <property type="entry name" value="Laminin"/>
    <property type="match status" value="1"/>
</dbReference>
<comment type="similarity">
    <text evidence="12">Belongs to the cueball family.</text>
</comment>
<dbReference type="PANTHER" id="PTHR46513:SF42">
    <property type="entry name" value="PROTEIN CUEBALL"/>
    <property type="match status" value="1"/>
</dbReference>
<evidence type="ECO:0000256" key="4">
    <source>
        <dbReference type="ARBA" id="ARBA00022729"/>
    </source>
</evidence>
<reference evidence="17 18" key="1">
    <citation type="submission" date="2017-07" db="EMBL/GenBank/DDBJ databases">
        <authorList>
            <person name="Talla V."/>
            <person name="Backstrom N."/>
        </authorList>
    </citation>
    <scope>NUCLEOTIDE SEQUENCE [LARGE SCALE GENOMIC DNA]</scope>
</reference>
<evidence type="ECO:0000313" key="18">
    <source>
        <dbReference type="Proteomes" id="UP000324832"/>
    </source>
</evidence>
<dbReference type="GO" id="GO:0042813">
    <property type="term" value="F:Wnt receptor activity"/>
    <property type="evidence" value="ECO:0007669"/>
    <property type="project" value="TreeGrafter"/>
</dbReference>
<dbReference type="PROSITE" id="PS50026">
    <property type="entry name" value="EGF_3"/>
    <property type="match status" value="1"/>
</dbReference>
<dbReference type="GO" id="GO:0005886">
    <property type="term" value="C:plasma membrane"/>
    <property type="evidence" value="ECO:0007669"/>
    <property type="project" value="UniProtKB-SubCell"/>
</dbReference>
<dbReference type="GO" id="GO:0007283">
    <property type="term" value="P:spermatogenesis"/>
    <property type="evidence" value="ECO:0007669"/>
    <property type="project" value="UniProtKB-KW"/>
</dbReference>
<evidence type="ECO:0000256" key="11">
    <source>
        <dbReference type="ARBA" id="ARBA00023180"/>
    </source>
</evidence>
<feature type="repeat" description="LDL-receptor class B" evidence="15">
    <location>
        <begin position="139"/>
        <end position="184"/>
    </location>
</feature>
<gene>
    <name evidence="17" type="ORF">LSINAPIS_LOCUS1895</name>
</gene>
<evidence type="ECO:0000256" key="1">
    <source>
        <dbReference type="ARBA" id="ARBA00004251"/>
    </source>
</evidence>
<comment type="caution">
    <text evidence="14">Lacks conserved residue(s) required for the propagation of feature annotation.</text>
</comment>
<evidence type="ECO:0000256" key="9">
    <source>
        <dbReference type="ARBA" id="ARBA00023136"/>
    </source>
</evidence>
<keyword evidence="10 14" id="KW-1015">Disulfide bond</keyword>
<evidence type="ECO:0000256" key="15">
    <source>
        <dbReference type="PROSITE-ProRule" id="PRU00461"/>
    </source>
</evidence>
<evidence type="ECO:0000256" key="2">
    <source>
        <dbReference type="ARBA" id="ARBA00022475"/>
    </source>
</evidence>
<evidence type="ECO:0000256" key="8">
    <source>
        <dbReference type="ARBA" id="ARBA00022943"/>
    </source>
</evidence>
<feature type="non-terminal residue" evidence="17">
    <location>
        <position position="344"/>
    </location>
</feature>
<proteinExistence type="inferred from homology"/>
<dbReference type="AlphaFoldDB" id="A0A5E4PTX4"/>
<dbReference type="EMBL" id="FZQP02000342">
    <property type="protein sequence ID" value="VVC88550.1"/>
    <property type="molecule type" value="Genomic_DNA"/>
</dbReference>
<accession>A0A5E4PTX4</accession>
<keyword evidence="3 14" id="KW-0245">EGF-like domain</keyword>
<feature type="repeat" description="LDL-receptor class B" evidence="15">
    <location>
        <begin position="94"/>
        <end position="138"/>
    </location>
</feature>